<dbReference type="Gene3D" id="3.90.226.10">
    <property type="entry name" value="2-enoyl-CoA Hydratase, Chain A, domain 1"/>
    <property type="match status" value="1"/>
</dbReference>
<dbReference type="Pfam" id="PF25145">
    <property type="entry name" value="NfeD1b_N"/>
    <property type="match status" value="1"/>
</dbReference>
<dbReference type="GO" id="GO:0016020">
    <property type="term" value="C:membrane"/>
    <property type="evidence" value="ECO:0007669"/>
    <property type="project" value="UniProtKB-SubCell"/>
</dbReference>
<evidence type="ECO:0000256" key="2">
    <source>
        <dbReference type="ARBA" id="ARBA00022692"/>
    </source>
</evidence>
<feature type="transmembrane region" description="Helical" evidence="6">
    <location>
        <begin position="348"/>
        <end position="365"/>
    </location>
</feature>
<dbReference type="InterPro" id="IPR052165">
    <property type="entry name" value="Membrane_assoc_protease"/>
</dbReference>
<dbReference type="InterPro" id="IPR012340">
    <property type="entry name" value="NA-bd_OB-fold"/>
</dbReference>
<comment type="subcellular location">
    <subcellularLocation>
        <location evidence="1">Membrane</location>
        <topology evidence="1">Multi-pass membrane protein</topology>
    </subcellularLocation>
</comment>
<evidence type="ECO:0000259" key="8">
    <source>
        <dbReference type="Pfam" id="PF24961"/>
    </source>
</evidence>
<keyword evidence="4 6" id="KW-0472">Membrane</keyword>
<dbReference type="GO" id="GO:0008233">
    <property type="term" value="F:peptidase activity"/>
    <property type="evidence" value="ECO:0007669"/>
    <property type="project" value="UniProtKB-KW"/>
</dbReference>
<reference evidence="10 11" key="1">
    <citation type="submission" date="2017-05" db="EMBL/GenBank/DDBJ databases">
        <title>Complete and WGS of Bordetella genogroups.</title>
        <authorList>
            <person name="Spilker T."/>
            <person name="LiPuma J."/>
        </authorList>
    </citation>
    <scope>NUCLEOTIDE SEQUENCE [LARGE SCALE GENOMIC DNA]</scope>
    <source>
        <strain evidence="10 11">AU17164</strain>
    </source>
</reference>
<organism evidence="10 11">
    <name type="scientific">Bordetella genomosp. 9</name>
    <dbReference type="NCBI Taxonomy" id="1416803"/>
    <lineage>
        <taxon>Bacteria</taxon>
        <taxon>Pseudomonadati</taxon>
        <taxon>Pseudomonadota</taxon>
        <taxon>Betaproteobacteria</taxon>
        <taxon>Burkholderiales</taxon>
        <taxon>Alcaligenaceae</taxon>
        <taxon>Bordetella</taxon>
    </lineage>
</organism>
<dbReference type="PANTHER" id="PTHR33507">
    <property type="entry name" value="INNER MEMBRANE PROTEIN YBBJ"/>
    <property type="match status" value="1"/>
</dbReference>
<dbReference type="SUPFAM" id="SSF141322">
    <property type="entry name" value="NfeD domain-like"/>
    <property type="match status" value="1"/>
</dbReference>
<feature type="transmembrane region" description="Helical" evidence="6">
    <location>
        <begin position="295"/>
        <end position="317"/>
    </location>
</feature>
<feature type="domain" description="NfeD-like C-terminal" evidence="7">
    <location>
        <begin position="437"/>
        <end position="488"/>
    </location>
</feature>
<dbReference type="Gene3D" id="2.40.50.140">
    <property type="entry name" value="Nucleic acid-binding proteins"/>
    <property type="match status" value="1"/>
</dbReference>
<feature type="transmembrane region" description="Helical" evidence="6">
    <location>
        <begin position="397"/>
        <end position="424"/>
    </location>
</feature>
<keyword evidence="11" id="KW-1185">Reference proteome</keyword>
<evidence type="ECO:0000259" key="9">
    <source>
        <dbReference type="Pfam" id="PF25145"/>
    </source>
</evidence>
<sequence>MSAQHDSRLGPAWGSLLHILPSLCLLAAAVANFALAPAAWAQATGSAAAHTVLVLDVKDAIGPATTEYLGHGLEAAAARNADAVVIRIDTPGGLVSSTRDIIQAILASPVPVIAYVAPGGARAASAGTYIVYACQLAAMAPGTNIGAATVVSMGAPPGSGRDRSPAPKQPGERREPARPDSGKPAEPPADEAPGHPASEDASMRKAINDAAAFIRSLADLHGRNAEWAEKAVRDGVSIPAQEALRDKVVEIVAPDLRDVLAQADGRVVNVQGRQVTLATRDAAVTTLEPDWRTRFLGVITNPDIAYILMLLGVYGIIFELMTPGVVLPGVLGAVSLVTGLFALNLLPVNYAGVGLVLLGIGLMAAEGFTGASGFLGVVGVAIFALGSLFMFDSAQAAFSLSVPVVATATAVVALLLAIVVTVAVRAHRRSSPAGDSTLVGHRAEVLFWSGAQGRVRLGDETWDARARRPFHPGDHVVVIARDGLTLSVDATDAAQREDAP</sequence>
<evidence type="ECO:0000256" key="5">
    <source>
        <dbReference type="SAM" id="MobiDB-lite"/>
    </source>
</evidence>
<dbReference type="Proteomes" id="UP000194139">
    <property type="component" value="Chromosome"/>
</dbReference>
<evidence type="ECO:0000259" key="7">
    <source>
        <dbReference type="Pfam" id="PF01957"/>
    </source>
</evidence>
<proteinExistence type="predicted"/>
<dbReference type="GO" id="GO:0006508">
    <property type="term" value="P:proteolysis"/>
    <property type="evidence" value="ECO:0007669"/>
    <property type="project" value="UniProtKB-KW"/>
</dbReference>
<accession>A0A1W6YVZ6</accession>
<dbReference type="InterPro" id="IPR029045">
    <property type="entry name" value="ClpP/crotonase-like_dom_sf"/>
</dbReference>
<dbReference type="AlphaFoldDB" id="A0A1W6YVZ6"/>
<dbReference type="RefSeq" id="WP_086071458.1">
    <property type="nucleotide sequence ID" value="NZ_CP021109.1"/>
</dbReference>
<dbReference type="InterPro" id="IPR002810">
    <property type="entry name" value="NfeD-like_C"/>
</dbReference>
<dbReference type="PANTHER" id="PTHR33507:SF4">
    <property type="entry name" value="NODULATION COMPETITIVENESS PROTEIN NFED"/>
    <property type="match status" value="1"/>
</dbReference>
<gene>
    <name evidence="10" type="ORF">CAL13_02930</name>
</gene>
<keyword evidence="10" id="KW-0378">Hydrolase</keyword>
<keyword evidence="2 6" id="KW-0812">Transmembrane</keyword>
<evidence type="ECO:0000313" key="11">
    <source>
        <dbReference type="Proteomes" id="UP000194139"/>
    </source>
</evidence>
<dbReference type="InterPro" id="IPR056738">
    <property type="entry name" value="NfeD1b_N"/>
</dbReference>
<feature type="compositionally biased region" description="Basic and acidic residues" evidence="5">
    <location>
        <begin position="160"/>
        <end position="183"/>
    </location>
</feature>
<evidence type="ECO:0000256" key="4">
    <source>
        <dbReference type="ARBA" id="ARBA00023136"/>
    </source>
</evidence>
<dbReference type="Pfam" id="PF01957">
    <property type="entry name" value="NfeD"/>
    <property type="match status" value="1"/>
</dbReference>
<feature type="transmembrane region" description="Helical" evidence="6">
    <location>
        <begin position="372"/>
        <end position="391"/>
    </location>
</feature>
<evidence type="ECO:0000256" key="1">
    <source>
        <dbReference type="ARBA" id="ARBA00004141"/>
    </source>
</evidence>
<feature type="domain" description="NfeD1b N-terminal" evidence="9">
    <location>
        <begin position="52"/>
        <end position="152"/>
    </location>
</feature>
<dbReference type="Pfam" id="PF24961">
    <property type="entry name" value="NfeD_membrane"/>
    <property type="match status" value="1"/>
</dbReference>
<evidence type="ECO:0000256" key="3">
    <source>
        <dbReference type="ARBA" id="ARBA00022989"/>
    </source>
</evidence>
<protein>
    <submittedName>
        <fullName evidence="10">Serine protease</fullName>
    </submittedName>
</protein>
<dbReference type="SUPFAM" id="SSF52096">
    <property type="entry name" value="ClpP/crotonase"/>
    <property type="match status" value="1"/>
</dbReference>
<keyword evidence="10" id="KW-0645">Protease</keyword>
<name>A0A1W6YVZ6_9BORD</name>
<dbReference type="EMBL" id="CP021109">
    <property type="protein sequence ID" value="ARP85285.1"/>
    <property type="molecule type" value="Genomic_DNA"/>
</dbReference>
<dbReference type="InterPro" id="IPR056739">
    <property type="entry name" value="NfeD_membrane"/>
</dbReference>
<feature type="domain" description="NfeD integral membrane" evidence="8">
    <location>
        <begin position="304"/>
        <end position="420"/>
    </location>
</feature>
<evidence type="ECO:0000256" key="6">
    <source>
        <dbReference type="SAM" id="Phobius"/>
    </source>
</evidence>
<feature type="region of interest" description="Disordered" evidence="5">
    <location>
        <begin position="153"/>
        <end position="201"/>
    </location>
</feature>
<evidence type="ECO:0000313" key="10">
    <source>
        <dbReference type="EMBL" id="ARP85285.1"/>
    </source>
</evidence>
<keyword evidence="3 6" id="KW-1133">Transmembrane helix</keyword>
<dbReference type="CDD" id="cd07020">
    <property type="entry name" value="Clp_protease_NfeD_1"/>
    <property type="match status" value="1"/>
</dbReference>